<dbReference type="InterPro" id="IPR012677">
    <property type="entry name" value="Nucleotide-bd_a/b_plait_sf"/>
</dbReference>
<feature type="non-terminal residue" evidence="4">
    <location>
        <position position="174"/>
    </location>
</feature>
<feature type="domain" description="RRM" evidence="3">
    <location>
        <begin position="8"/>
        <end position="85"/>
    </location>
</feature>
<dbReference type="EMBL" id="AUSU01000218">
    <property type="protein sequence ID" value="EPS74010.1"/>
    <property type="molecule type" value="Genomic_DNA"/>
</dbReference>
<dbReference type="Pfam" id="PF00076">
    <property type="entry name" value="RRM_1"/>
    <property type="match status" value="1"/>
</dbReference>
<evidence type="ECO:0000313" key="5">
    <source>
        <dbReference type="Proteomes" id="UP000015453"/>
    </source>
</evidence>
<dbReference type="SMART" id="SM00360">
    <property type="entry name" value="RRM"/>
    <property type="match status" value="1"/>
</dbReference>
<protein>
    <recommendedName>
        <fullName evidence="3">RRM domain-containing protein</fullName>
    </recommendedName>
</protein>
<proteinExistence type="predicted"/>
<dbReference type="Proteomes" id="UP000015453">
    <property type="component" value="Unassembled WGS sequence"/>
</dbReference>
<dbReference type="SUPFAM" id="SSF54928">
    <property type="entry name" value="RNA-binding domain, RBD"/>
    <property type="match status" value="1"/>
</dbReference>
<gene>
    <name evidence="4" type="ORF">M569_00747</name>
</gene>
<comment type="caution">
    <text evidence="4">The sequence shown here is derived from an EMBL/GenBank/DDBJ whole genome shotgun (WGS) entry which is preliminary data.</text>
</comment>
<accession>S8D3P0</accession>
<dbReference type="PANTHER" id="PTHR14738">
    <property type="entry name" value="ZINC FINGER CCCH DOMAIN-CONTAINING PROTEIN 14"/>
    <property type="match status" value="1"/>
</dbReference>
<dbReference type="PROSITE" id="PS50102">
    <property type="entry name" value="RRM"/>
    <property type="match status" value="1"/>
</dbReference>
<evidence type="ECO:0000256" key="2">
    <source>
        <dbReference type="SAM" id="MobiDB-lite"/>
    </source>
</evidence>
<dbReference type="GO" id="GO:0043488">
    <property type="term" value="P:regulation of mRNA stability"/>
    <property type="evidence" value="ECO:0007669"/>
    <property type="project" value="InterPro"/>
</dbReference>
<dbReference type="AlphaFoldDB" id="S8D3P0"/>
<name>S8D3P0_9LAMI</name>
<feature type="compositionally biased region" description="Polar residues" evidence="2">
    <location>
        <begin position="149"/>
        <end position="158"/>
    </location>
</feature>
<dbReference type="InterPro" id="IPR035979">
    <property type="entry name" value="RBD_domain_sf"/>
</dbReference>
<evidence type="ECO:0000259" key="3">
    <source>
        <dbReference type="PROSITE" id="PS50102"/>
    </source>
</evidence>
<keyword evidence="1" id="KW-0694">RNA-binding</keyword>
<dbReference type="PANTHER" id="PTHR14738:SF32">
    <property type="entry name" value="RNA BINDING (RRM_RBD_RNP MOTIFS) FAMILY PROTEIN"/>
    <property type="match status" value="1"/>
</dbReference>
<keyword evidence="5" id="KW-1185">Reference proteome</keyword>
<feature type="non-terminal residue" evidence="4">
    <location>
        <position position="1"/>
    </location>
</feature>
<feature type="compositionally biased region" description="Basic residues" evidence="2">
    <location>
        <begin position="121"/>
        <end position="134"/>
    </location>
</feature>
<dbReference type="OrthoDB" id="4726at2759"/>
<dbReference type="InterPro" id="IPR040366">
    <property type="entry name" value="Nab2/ZC3H14"/>
</dbReference>
<dbReference type="Gene3D" id="3.30.70.330">
    <property type="match status" value="1"/>
</dbReference>
<reference evidence="4 5" key="1">
    <citation type="journal article" date="2013" name="BMC Genomics">
        <title>The miniature genome of a carnivorous plant Genlisea aurea contains a low number of genes and short non-coding sequences.</title>
        <authorList>
            <person name="Leushkin E.V."/>
            <person name="Sutormin R.A."/>
            <person name="Nabieva E.R."/>
            <person name="Penin A.A."/>
            <person name="Kondrashov A.S."/>
            <person name="Logacheva M.D."/>
        </authorList>
    </citation>
    <scope>NUCLEOTIDE SEQUENCE [LARGE SCALE GENOMIC DNA]</scope>
</reference>
<dbReference type="GO" id="GO:0005737">
    <property type="term" value="C:cytoplasm"/>
    <property type="evidence" value="ECO:0007669"/>
    <property type="project" value="TreeGrafter"/>
</dbReference>
<dbReference type="GO" id="GO:0005634">
    <property type="term" value="C:nucleus"/>
    <property type="evidence" value="ECO:0007669"/>
    <property type="project" value="TreeGrafter"/>
</dbReference>
<dbReference type="InterPro" id="IPR000504">
    <property type="entry name" value="RRM_dom"/>
</dbReference>
<evidence type="ECO:0000256" key="1">
    <source>
        <dbReference type="PROSITE-ProRule" id="PRU00176"/>
    </source>
</evidence>
<dbReference type="GO" id="GO:0008143">
    <property type="term" value="F:poly(A) binding"/>
    <property type="evidence" value="ECO:0007669"/>
    <property type="project" value="InterPro"/>
</dbReference>
<feature type="region of interest" description="Disordered" evidence="2">
    <location>
        <begin position="120"/>
        <end position="174"/>
    </location>
</feature>
<sequence length="174" mass="18921">PSEDIDSRTIFVSNVHFAASKDGLSRHFNKFGEVLKVVILTDSSTGQPQGSAYVEFMRKDAADLALSLNGTSFMSRILRVLKKSSAQPEVAAAAASQQQRPRIIRASPLPVPRIGLIPRGGLHHRGHVPVKRGSARSFQWKREPAADTGASSNSNFGPTRSLIYVRTTEQKTNG</sequence>
<organism evidence="4 5">
    <name type="scientific">Genlisea aurea</name>
    <dbReference type="NCBI Taxonomy" id="192259"/>
    <lineage>
        <taxon>Eukaryota</taxon>
        <taxon>Viridiplantae</taxon>
        <taxon>Streptophyta</taxon>
        <taxon>Embryophyta</taxon>
        <taxon>Tracheophyta</taxon>
        <taxon>Spermatophyta</taxon>
        <taxon>Magnoliopsida</taxon>
        <taxon>eudicotyledons</taxon>
        <taxon>Gunneridae</taxon>
        <taxon>Pentapetalae</taxon>
        <taxon>asterids</taxon>
        <taxon>lamiids</taxon>
        <taxon>Lamiales</taxon>
        <taxon>Lentibulariaceae</taxon>
        <taxon>Genlisea</taxon>
    </lineage>
</organism>
<evidence type="ECO:0000313" key="4">
    <source>
        <dbReference type="EMBL" id="EPS74010.1"/>
    </source>
</evidence>